<accession>A0A9P3H9V4</accession>
<reference evidence="3" key="1">
    <citation type="submission" date="2021-11" db="EMBL/GenBank/DDBJ databases">
        <authorList>
            <person name="Herlambang A."/>
            <person name="Guo Y."/>
            <person name="Takashima Y."/>
            <person name="Nishizawa T."/>
        </authorList>
    </citation>
    <scope>NUCLEOTIDE SEQUENCE</scope>
    <source>
        <strain evidence="3">E1425</strain>
    </source>
</reference>
<dbReference type="PANTHER" id="PTHR20883">
    <property type="entry name" value="PHYTANOYL-COA DIOXYGENASE DOMAIN CONTAINING 1"/>
    <property type="match status" value="1"/>
</dbReference>
<sequence>MDQLRQQFHRDGYIILQNVLPLDEVQVLQREADCLVNFLFSEGVDIMRDHGGIIEPTKCGYIDPPLSQLTFTSHRSFCALRNMVTEAPDTVIPILFGRLSVLAANFLPLSDPNYPLRLFNEQYIVKSPKSEEESKFDWHQDSQYMDSWSQNEFPIISCWTALDDVNQSNGTLLIEPFPRPLDSLTGTPLDLPEGLGRPGALLRYQQSMASAYTPAYTIDMESSIRNAAKAPTFSVPSSSPSTTGPSTLGGFSNTINLNDPESWTSESRPPVLVEIPMGSTVFLSGFVRHCSLGNKSSRFRRAYMPQFSAGEVMKSTGQYVSMAVSCNEHAH</sequence>
<evidence type="ECO:0000313" key="3">
    <source>
        <dbReference type="EMBL" id="GJJ72751.1"/>
    </source>
</evidence>
<name>A0A9P3H9V4_9FUNG</name>
<keyword evidence="4" id="KW-1185">Reference proteome</keyword>
<evidence type="ECO:0000256" key="2">
    <source>
        <dbReference type="ARBA" id="ARBA00005830"/>
    </source>
</evidence>
<dbReference type="Pfam" id="PF05721">
    <property type="entry name" value="PhyH"/>
    <property type="match status" value="1"/>
</dbReference>
<gene>
    <name evidence="3" type="ORF">EMPS_05109</name>
</gene>
<protein>
    <recommendedName>
        <fullName evidence="5">Phytanoyl-CoA dioxygenase</fullName>
    </recommendedName>
</protein>
<organism evidence="3 4">
    <name type="scientific">Entomortierella parvispora</name>
    <dbReference type="NCBI Taxonomy" id="205924"/>
    <lineage>
        <taxon>Eukaryota</taxon>
        <taxon>Fungi</taxon>
        <taxon>Fungi incertae sedis</taxon>
        <taxon>Mucoromycota</taxon>
        <taxon>Mortierellomycotina</taxon>
        <taxon>Mortierellomycetes</taxon>
        <taxon>Mortierellales</taxon>
        <taxon>Mortierellaceae</taxon>
        <taxon>Entomortierella</taxon>
    </lineage>
</organism>
<dbReference type="OrthoDB" id="445007at2759"/>
<dbReference type="Proteomes" id="UP000827284">
    <property type="component" value="Unassembled WGS sequence"/>
</dbReference>
<evidence type="ECO:0000256" key="1">
    <source>
        <dbReference type="ARBA" id="ARBA00001962"/>
    </source>
</evidence>
<dbReference type="Gene3D" id="2.60.120.620">
    <property type="entry name" value="q2cbj1_9rhob like domain"/>
    <property type="match status" value="2"/>
</dbReference>
<proteinExistence type="inferred from homology"/>
<dbReference type="EMBL" id="BQFW01000007">
    <property type="protein sequence ID" value="GJJ72751.1"/>
    <property type="molecule type" value="Genomic_DNA"/>
</dbReference>
<reference evidence="3" key="2">
    <citation type="journal article" date="2022" name="Microbiol. Resour. Announc.">
        <title>Whole-Genome Sequence of Entomortierella parvispora E1425, a Mucoromycotan Fungus Associated with Burkholderiaceae-Related Endosymbiotic Bacteria.</title>
        <authorList>
            <person name="Herlambang A."/>
            <person name="Guo Y."/>
            <person name="Takashima Y."/>
            <person name="Narisawa K."/>
            <person name="Ohta H."/>
            <person name="Nishizawa T."/>
        </authorList>
    </citation>
    <scope>NUCLEOTIDE SEQUENCE</scope>
    <source>
        <strain evidence="3">E1425</strain>
    </source>
</reference>
<comment type="caution">
    <text evidence="3">The sequence shown here is derived from an EMBL/GenBank/DDBJ whole genome shotgun (WGS) entry which is preliminary data.</text>
</comment>
<evidence type="ECO:0000313" key="4">
    <source>
        <dbReference type="Proteomes" id="UP000827284"/>
    </source>
</evidence>
<evidence type="ECO:0008006" key="5">
    <source>
        <dbReference type="Google" id="ProtNLM"/>
    </source>
</evidence>
<comment type="cofactor">
    <cofactor evidence="1">
        <name>Fe cation</name>
        <dbReference type="ChEBI" id="CHEBI:24875"/>
    </cofactor>
</comment>
<dbReference type="InterPro" id="IPR008775">
    <property type="entry name" value="Phytyl_CoA_dOase-like"/>
</dbReference>
<dbReference type="PANTHER" id="PTHR20883:SF46">
    <property type="entry name" value="PHYTANOYL-COA HYDROXYLASE"/>
    <property type="match status" value="1"/>
</dbReference>
<dbReference type="SUPFAM" id="SSF51197">
    <property type="entry name" value="Clavaminate synthase-like"/>
    <property type="match status" value="1"/>
</dbReference>
<dbReference type="AlphaFoldDB" id="A0A9P3H9V4"/>
<comment type="similarity">
    <text evidence="2">Belongs to the PhyH family.</text>
</comment>